<dbReference type="AlphaFoldDB" id="A0A7C9M4B7"/>
<feature type="signal peptide" evidence="1">
    <location>
        <begin position="1"/>
        <end position="23"/>
    </location>
</feature>
<reference evidence="2 3" key="1">
    <citation type="submission" date="2019-12" db="EMBL/GenBank/DDBJ databases">
        <authorList>
            <person name="Xu J."/>
        </authorList>
    </citation>
    <scope>NUCLEOTIDE SEQUENCE [LARGE SCALE GENOMIC DNA]</scope>
    <source>
        <strain evidence="2 3">HX-5-24</strain>
    </source>
</reference>
<evidence type="ECO:0000313" key="3">
    <source>
        <dbReference type="Proteomes" id="UP000479692"/>
    </source>
</evidence>
<accession>A0A7C9M4B7</accession>
<evidence type="ECO:0000256" key="1">
    <source>
        <dbReference type="SAM" id="SignalP"/>
    </source>
</evidence>
<gene>
    <name evidence="2" type="ORF">GN331_10330</name>
</gene>
<keyword evidence="3" id="KW-1185">Reference proteome</keyword>
<dbReference type="EMBL" id="WOXT01000002">
    <property type="protein sequence ID" value="MUV14602.1"/>
    <property type="molecule type" value="Genomic_DNA"/>
</dbReference>
<dbReference type="Proteomes" id="UP000479692">
    <property type="component" value="Unassembled WGS sequence"/>
</dbReference>
<proteinExistence type="predicted"/>
<dbReference type="RefSeq" id="WP_156641898.1">
    <property type="nucleotide sequence ID" value="NZ_WOXT01000002.1"/>
</dbReference>
<comment type="caution">
    <text evidence="2">The sequence shown here is derived from an EMBL/GenBank/DDBJ whole genome shotgun (WGS) entry which is preliminary data.</text>
</comment>
<name>A0A7C9M4B7_9GAMM</name>
<protein>
    <submittedName>
        <fullName evidence="2">Uncharacterized protein</fullName>
    </submittedName>
</protein>
<sequence>MTSQLNSFCVALVACIVASTANAANPSVTLQRDLSPGVRLHSVDGQRVWPTEGRTVELSPGVHTLQIRYAFDFQRDQNGGFVATYDFECEFAGTGPYTLRSKDSRIVERVPTIWIEGNGQAPNCRVIEI</sequence>
<keyword evidence="1" id="KW-0732">Signal</keyword>
<feature type="chain" id="PRO_5028986854" evidence="1">
    <location>
        <begin position="24"/>
        <end position="129"/>
    </location>
</feature>
<organism evidence="2 3">
    <name type="scientific">Noviluteimonas gilva</name>
    <dbReference type="NCBI Taxonomy" id="2682097"/>
    <lineage>
        <taxon>Bacteria</taxon>
        <taxon>Pseudomonadati</taxon>
        <taxon>Pseudomonadota</taxon>
        <taxon>Gammaproteobacteria</taxon>
        <taxon>Lysobacterales</taxon>
        <taxon>Lysobacteraceae</taxon>
        <taxon>Noviluteimonas</taxon>
    </lineage>
</organism>
<evidence type="ECO:0000313" key="2">
    <source>
        <dbReference type="EMBL" id="MUV14602.1"/>
    </source>
</evidence>